<gene>
    <name evidence="1" type="ORF">Bfra_005070</name>
</gene>
<dbReference type="EMBL" id="JABFCT010000008">
    <property type="protein sequence ID" value="KAF5873606.1"/>
    <property type="molecule type" value="Genomic_DNA"/>
</dbReference>
<dbReference type="RefSeq" id="XP_037192552.1">
    <property type="nucleotide sequence ID" value="XM_037335457.1"/>
</dbReference>
<proteinExistence type="predicted"/>
<accession>A0A8H6AU28</accession>
<dbReference type="Proteomes" id="UP000531561">
    <property type="component" value="Unassembled WGS sequence"/>
</dbReference>
<dbReference type="GO" id="GO:0016301">
    <property type="term" value="F:kinase activity"/>
    <property type="evidence" value="ECO:0007669"/>
    <property type="project" value="UniProtKB-KW"/>
</dbReference>
<reference evidence="1 2" key="1">
    <citation type="journal article" date="2020" name="Phytopathology">
        <title>A high-quality genome resource of Botrytis fragariae, a new and rapidly spreading fungal pathogen causing strawberry gray mold in the U.S.A.</title>
        <authorList>
            <person name="Wu Y."/>
            <person name="Saski C.A."/>
            <person name="Schnabel G."/>
            <person name="Xiao S."/>
            <person name="Hu M."/>
        </authorList>
    </citation>
    <scope>NUCLEOTIDE SEQUENCE [LARGE SCALE GENOMIC DNA]</scope>
    <source>
        <strain evidence="1 2">BVB16</strain>
    </source>
</reference>
<dbReference type="GeneID" id="59259149"/>
<sequence>MGGQAFGLEPRWTSEPDIAKVELIARKHLNLEENDLCHLNFYAEGAFSKVYRVKTANVGFLFRITLPVELL</sequence>
<organism evidence="1 2">
    <name type="scientific">Botrytis fragariae</name>
    <dbReference type="NCBI Taxonomy" id="1964551"/>
    <lineage>
        <taxon>Eukaryota</taxon>
        <taxon>Fungi</taxon>
        <taxon>Dikarya</taxon>
        <taxon>Ascomycota</taxon>
        <taxon>Pezizomycotina</taxon>
        <taxon>Leotiomycetes</taxon>
        <taxon>Helotiales</taxon>
        <taxon>Sclerotiniaceae</taxon>
        <taxon>Botrytis</taxon>
    </lineage>
</organism>
<name>A0A8H6AU28_9HELO</name>
<comment type="caution">
    <text evidence="1">The sequence shown here is derived from an EMBL/GenBank/DDBJ whole genome shotgun (WGS) entry which is preliminary data.</text>
</comment>
<keyword evidence="2" id="KW-1185">Reference proteome</keyword>
<evidence type="ECO:0000313" key="2">
    <source>
        <dbReference type="Proteomes" id="UP000531561"/>
    </source>
</evidence>
<evidence type="ECO:0000313" key="1">
    <source>
        <dbReference type="EMBL" id="KAF5873606.1"/>
    </source>
</evidence>
<protein>
    <submittedName>
        <fullName evidence="1">Putative kinase-like protein</fullName>
    </submittedName>
</protein>
<dbReference type="AlphaFoldDB" id="A0A8H6AU28"/>
<keyword evidence="1" id="KW-0808">Transferase</keyword>
<dbReference type="OrthoDB" id="2831558at2759"/>
<keyword evidence="1" id="KW-0418">Kinase</keyword>